<dbReference type="PANTHER" id="PTHR12383">
    <property type="entry name" value="PROTEASE FAMILY S26 MITOCHONDRIAL INNER MEMBRANE PROTEASE-RELATED"/>
    <property type="match status" value="1"/>
</dbReference>
<keyword evidence="4" id="KW-0496">Mitochondrion</keyword>
<name>A0A1B8GW51_9PEZI</name>
<dbReference type="GO" id="GO:0006465">
    <property type="term" value="P:signal peptide processing"/>
    <property type="evidence" value="ECO:0007669"/>
    <property type="project" value="InterPro"/>
</dbReference>
<evidence type="ECO:0000256" key="6">
    <source>
        <dbReference type="ARBA" id="ARBA00038445"/>
    </source>
</evidence>
<feature type="active site" evidence="7">
    <location>
        <position position="95"/>
    </location>
</feature>
<protein>
    <recommendedName>
        <fullName evidence="8">Peptidase S26 domain-containing protein</fullName>
    </recommendedName>
</protein>
<dbReference type="EMBL" id="KV460210">
    <property type="protein sequence ID" value="OBU00021.2"/>
    <property type="molecule type" value="Genomic_DNA"/>
</dbReference>
<feature type="active site" evidence="7">
    <location>
        <position position="51"/>
    </location>
</feature>
<feature type="domain" description="Peptidase S26" evidence="8">
    <location>
        <begin position="119"/>
        <end position="156"/>
    </location>
</feature>
<dbReference type="Gene3D" id="2.10.109.10">
    <property type="entry name" value="Umud Fragment, subunit A"/>
    <property type="match status" value="1"/>
</dbReference>
<evidence type="ECO:0000256" key="7">
    <source>
        <dbReference type="PIRSR" id="PIRSR600223-1"/>
    </source>
</evidence>
<dbReference type="InterPro" id="IPR052064">
    <property type="entry name" value="Mito_IMP1_subunit"/>
</dbReference>
<dbReference type="Proteomes" id="UP000091956">
    <property type="component" value="Unassembled WGS sequence"/>
</dbReference>
<keyword evidence="5" id="KW-0472">Membrane</keyword>
<dbReference type="AlphaFoldDB" id="A0A1B8GW51"/>
<dbReference type="GO" id="GO:0004252">
    <property type="term" value="F:serine-type endopeptidase activity"/>
    <property type="evidence" value="ECO:0007669"/>
    <property type="project" value="InterPro"/>
</dbReference>
<dbReference type="CDD" id="cd06530">
    <property type="entry name" value="S26_SPase_I"/>
    <property type="match status" value="1"/>
</dbReference>
<dbReference type="InterPro" id="IPR019533">
    <property type="entry name" value="Peptidase_S26"/>
</dbReference>
<comment type="similarity">
    <text evidence="6">Belongs to the peptidase S26 family. IMP1 subfamily.</text>
</comment>
<dbReference type="GeneID" id="28835289"/>
<keyword evidence="10" id="KW-1185">Reference proteome</keyword>
<evidence type="ECO:0000256" key="1">
    <source>
        <dbReference type="ARBA" id="ARBA00004273"/>
    </source>
</evidence>
<evidence type="ECO:0000259" key="8">
    <source>
        <dbReference type="Pfam" id="PF10502"/>
    </source>
</evidence>
<dbReference type="PRINTS" id="PR00727">
    <property type="entry name" value="LEADERPTASE"/>
</dbReference>
<comment type="subcellular location">
    <subcellularLocation>
        <location evidence="1">Mitochondrion inner membrane</location>
    </subcellularLocation>
</comment>
<dbReference type="GO" id="GO:0042720">
    <property type="term" value="C:mitochondrial inner membrane peptidase complex"/>
    <property type="evidence" value="ECO:0007669"/>
    <property type="project" value="TreeGrafter"/>
</dbReference>
<dbReference type="RefSeq" id="XP_059320000.1">
    <property type="nucleotide sequence ID" value="XM_059463398.1"/>
</dbReference>
<dbReference type="STRING" id="342668.A0A1B8GW51"/>
<dbReference type="Pfam" id="PF10502">
    <property type="entry name" value="Peptidase_S26"/>
    <property type="match status" value="2"/>
</dbReference>
<evidence type="ECO:0000256" key="4">
    <source>
        <dbReference type="ARBA" id="ARBA00023128"/>
    </source>
</evidence>
<dbReference type="PANTHER" id="PTHR12383:SF16">
    <property type="entry name" value="MITOCHONDRIAL INNER MEMBRANE PROTEASE SUBUNIT 1"/>
    <property type="match status" value="1"/>
</dbReference>
<reference evidence="10" key="2">
    <citation type="journal article" date="2018" name="Nat. Commun.">
        <title>Extreme sensitivity to ultraviolet light in the fungal pathogen causing white-nose syndrome of bats.</title>
        <authorList>
            <person name="Palmer J.M."/>
            <person name="Drees K.P."/>
            <person name="Foster J.T."/>
            <person name="Lindner D.L."/>
        </authorList>
    </citation>
    <scope>NUCLEOTIDE SEQUENCE [LARGE SCALE GENOMIC DNA]</scope>
    <source>
        <strain evidence="10">UAMH 10579</strain>
    </source>
</reference>
<dbReference type="InterPro" id="IPR000223">
    <property type="entry name" value="Pept_S26A_signal_pept_1"/>
</dbReference>
<evidence type="ECO:0000313" key="10">
    <source>
        <dbReference type="Proteomes" id="UP000091956"/>
    </source>
</evidence>
<organism evidence="9 10">
    <name type="scientific">Pseudogymnoascus verrucosus</name>
    <dbReference type="NCBI Taxonomy" id="342668"/>
    <lineage>
        <taxon>Eukaryota</taxon>
        <taxon>Fungi</taxon>
        <taxon>Dikarya</taxon>
        <taxon>Ascomycota</taxon>
        <taxon>Pezizomycotina</taxon>
        <taxon>Leotiomycetes</taxon>
        <taxon>Thelebolales</taxon>
        <taxon>Thelebolaceae</taxon>
        <taxon>Pseudogymnoascus</taxon>
    </lineage>
</organism>
<dbReference type="InterPro" id="IPR036286">
    <property type="entry name" value="LexA/Signal_pep-like_sf"/>
</dbReference>
<gene>
    <name evidence="9" type="ORF">VE01_01903</name>
</gene>
<feature type="domain" description="Peptidase S26" evidence="8">
    <location>
        <begin position="24"/>
        <end position="108"/>
    </location>
</feature>
<dbReference type="SUPFAM" id="SSF51306">
    <property type="entry name" value="LexA/Signal peptidase"/>
    <property type="match status" value="1"/>
</dbReference>
<evidence type="ECO:0000256" key="2">
    <source>
        <dbReference type="ARBA" id="ARBA00022792"/>
    </source>
</evidence>
<reference evidence="9 10" key="1">
    <citation type="submission" date="2016-03" db="EMBL/GenBank/DDBJ databases">
        <title>Comparative genomics of Pseudogymnoascus destructans, the fungus causing white-nose syndrome of bats.</title>
        <authorList>
            <person name="Palmer J.M."/>
            <person name="Drees K.P."/>
            <person name="Foster J.T."/>
            <person name="Lindner D.L."/>
        </authorList>
    </citation>
    <scope>NUCLEOTIDE SEQUENCE [LARGE SCALE GENOMIC DNA]</scope>
    <source>
        <strain evidence="9 10">UAMH 10579</strain>
    </source>
</reference>
<proteinExistence type="inferred from homology"/>
<keyword evidence="2" id="KW-0999">Mitochondrion inner membrane</keyword>
<dbReference type="GO" id="GO:0006627">
    <property type="term" value="P:protein processing involved in protein targeting to mitochondrion"/>
    <property type="evidence" value="ECO:0007669"/>
    <property type="project" value="TreeGrafter"/>
</dbReference>
<evidence type="ECO:0000256" key="5">
    <source>
        <dbReference type="ARBA" id="ARBA00023136"/>
    </source>
</evidence>
<evidence type="ECO:0000313" key="9">
    <source>
        <dbReference type="EMBL" id="OBU00021.2"/>
    </source>
</evidence>
<accession>A0A1B8GW51</accession>
<evidence type="ECO:0000256" key="3">
    <source>
        <dbReference type="ARBA" id="ARBA00022801"/>
    </source>
</evidence>
<sequence>MSSRFTQLPGQFFNRYYGHPGRLLSATLKTFFLAHVVWEYGYEISPTAGASMLPTFEVLHDWVVSSKAYRRGRGVVVGDMVTFRSVREPGEKVIKRVIGLEGDYVLMNTPGSASDMMIQVPKGHCWVTGDNLDASLDSRTWGPMPMGLIRGKVIAKVLPWRERQWVESELRPRPS</sequence>
<keyword evidence="3" id="KW-0378">Hydrolase</keyword>